<dbReference type="OMA" id="QICATMF"/>
<evidence type="ECO:0000313" key="2">
    <source>
        <dbReference type="Proteomes" id="UP000245464"/>
    </source>
</evidence>
<sequence>MTPPTYSLKSLLLALSLLGTSTLAQNATNTTGPSCRVYSDNDHPVNSSGTVNISDIYVSVTFGESKGSTEKGMPWLYTYISAPESSTKQICATMFNSIFDKKQGDSANGCGGVLSQNCIDGLKRQLALPMNTNNNGEVECPGFMTSDSAIKSACGETPVITKSTVVSTVTGVNATNTTCVSTSPPQYLNWNLPSDYRTHDLFGISPEAGKSDHYDEYVMSPVPVVISSYDGEVVDTQVVCVAPRDVRQGSRVPSAGVGVDWRSTRGMAVVVAGLVEVSVMLF</sequence>
<dbReference type="RefSeq" id="XP_001937267.1">
    <property type="nucleotide sequence ID" value="XM_001937232.1"/>
</dbReference>
<dbReference type="OrthoDB" id="5132818at2759"/>
<reference evidence="1" key="1">
    <citation type="journal article" date="2018" name="BMC Genomics">
        <title>Comparative genomics of the wheat fungal pathogen Pyrenophora tritici-repentis reveals chromosomal variations and genome plasticity.</title>
        <authorList>
            <person name="Moolhuijzen P."/>
            <person name="See P.T."/>
            <person name="Hane J.K."/>
            <person name="Shi G."/>
            <person name="Liu Z."/>
            <person name="Oliver R.P."/>
            <person name="Moffat C.S."/>
        </authorList>
    </citation>
    <scope>NUCLEOTIDE SEQUENCE [LARGE SCALE GENOMIC DNA]</scope>
    <source>
        <strain evidence="1">M4</strain>
    </source>
</reference>
<dbReference type="KEGG" id="ptrr:6345204"/>
<protein>
    <submittedName>
        <fullName evidence="1">Uncharacterized protein</fullName>
    </submittedName>
</protein>
<proteinExistence type="predicted"/>
<name>A0A2W1G8M4_9PLEO</name>
<dbReference type="EMBL" id="NQIK02000010">
    <property type="protein sequence ID" value="KAF7565066.1"/>
    <property type="molecule type" value="Genomic_DNA"/>
</dbReference>
<gene>
    <name evidence="1" type="ORF">PtrM4_045000</name>
</gene>
<evidence type="ECO:0000313" key="1">
    <source>
        <dbReference type="EMBL" id="KAF7565066.1"/>
    </source>
</evidence>
<organism evidence="1 2">
    <name type="scientific">Pyrenophora tritici-repentis</name>
    <dbReference type="NCBI Taxonomy" id="45151"/>
    <lineage>
        <taxon>Eukaryota</taxon>
        <taxon>Fungi</taxon>
        <taxon>Dikarya</taxon>
        <taxon>Ascomycota</taxon>
        <taxon>Pezizomycotina</taxon>
        <taxon>Dothideomycetes</taxon>
        <taxon>Pleosporomycetidae</taxon>
        <taxon>Pleosporales</taxon>
        <taxon>Pleosporineae</taxon>
        <taxon>Pleosporaceae</taxon>
        <taxon>Pyrenophora</taxon>
    </lineage>
</organism>
<accession>A0A2W1G8M4</accession>
<dbReference type="Proteomes" id="UP000245464">
    <property type="component" value="Chromosome 10"/>
</dbReference>
<dbReference type="AlphaFoldDB" id="A0A2W1G8M4"/>
<comment type="caution">
    <text evidence="1">The sequence shown here is derived from an EMBL/GenBank/DDBJ whole genome shotgun (WGS) entry which is preliminary data.</text>
</comment>
<dbReference type="GeneID" id="6345204"/>